<evidence type="ECO:0000256" key="1">
    <source>
        <dbReference type="SAM" id="Phobius"/>
    </source>
</evidence>
<dbReference type="CDD" id="cd03507">
    <property type="entry name" value="Delta12-FADS-like"/>
    <property type="match status" value="1"/>
</dbReference>
<feature type="transmembrane region" description="Helical" evidence="1">
    <location>
        <begin position="239"/>
        <end position="263"/>
    </location>
</feature>
<dbReference type="PANTHER" id="PTHR32100">
    <property type="entry name" value="OMEGA-6 FATTY ACID DESATURASE, CHLOROPLASTIC"/>
    <property type="match status" value="1"/>
</dbReference>
<feature type="transmembrane region" description="Helical" evidence="1">
    <location>
        <begin position="60"/>
        <end position="79"/>
    </location>
</feature>
<dbReference type="InterPro" id="IPR012171">
    <property type="entry name" value="Fatty_acid_desaturase"/>
</dbReference>
<feature type="domain" description="Fatty acid desaturase" evidence="2">
    <location>
        <begin position="60"/>
        <end position="338"/>
    </location>
</feature>
<feature type="transmembrane region" description="Helical" evidence="1">
    <location>
        <begin position="214"/>
        <end position="233"/>
    </location>
</feature>
<keyword evidence="4" id="KW-1185">Reference proteome</keyword>
<dbReference type="GO" id="GO:0016491">
    <property type="term" value="F:oxidoreductase activity"/>
    <property type="evidence" value="ECO:0007669"/>
    <property type="project" value="InterPro"/>
</dbReference>
<dbReference type="GO" id="GO:0006629">
    <property type="term" value="P:lipid metabolic process"/>
    <property type="evidence" value="ECO:0007669"/>
    <property type="project" value="InterPro"/>
</dbReference>
<dbReference type="RefSeq" id="XP_047760980.1">
    <property type="nucleotide sequence ID" value="XM_047904219.1"/>
</dbReference>
<dbReference type="AlphaFoldDB" id="A0A9Q8LG79"/>
<dbReference type="OMA" id="DTVFVPW"/>
<keyword evidence="1" id="KW-0812">Transmembrane</keyword>
<evidence type="ECO:0000313" key="4">
    <source>
        <dbReference type="Proteomes" id="UP000756132"/>
    </source>
</evidence>
<dbReference type="KEGG" id="ffu:CLAFUR5_05071"/>
<name>A0A9Q8LG79_PASFU</name>
<reference evidence="3" key="2">
    <citation type="journal article" date="2022" name="Microb. Genom.">
        <title>A chromosome-scale genome assembly of the tomato pathogen Cladosporium fulvum reveals a compartmentalized genome architecture and the presence of a dispensable chromosome.</title>
        <authorList>
            <person name="Zaccaron A.Z."/>
            <person name="Chen L.H."/>
            <person name="Samaras A."/>
            <person name="Stergiopoulos I."/>
        </authorList>
    </citation>
    <scope>NUCLEOTIDE SEQUENCE</scope>
    <source>
        <strain evidence="3">Race5_Kim</strain>
    </source>
</reference>
<dbReference type="OrthoDB" id="1461976at2759"/>
<protein>
    <submittedName>
        <fullName evidence="3">Oleate hydroxylase FAH12</fullName>
    </submittedName>
</protein>
<proteinExistence type="predicted"/>
<reference evidence="3" key="1">
    <citation type="submission" date="2021-12" db="EMBL/GenBank/DDBJ databases">
        <authorList>
            <person name="Zaccaron A."/>
            <person name="Stergiopoulos I."/>
        </authorList>
    </citation>
    <scope>NUCLEOTIDE SEQUENCE</scope>
    <source>
        <strain evidence="3">Race5_Kim</strain>
    </source>
</reference>
<dbReference type="InterPro" id="IPR005804">
    <property type="entry name" value="FA_desaturase_dom"/>
</dbReference>
<dbReference type="Proteomes" id="UP000756132">
    <property type="component" value="Chromosome 4"/>
</dbReference>
<dbReference type="Pfam" id="PF00487">
    <property type="entry name" value="FA_desaturase"/>
    <property type="match status" value="1"/>
</dbReference>
<feature type="transmembrane region" description="Helical" evidence="1">
    <location>
        <begin position="26"/>
        <end position="48"/>
    </location>
</feature>
<keyword evidence="1" id="KW-0472">Membrane</keyword>
<sequence>MDRKISLQRLRDAIPKKCFQPSSFRSGLHIVTDLVLSGALAGLALRFIPQIEVWSLRVALWMTYGYVQGLIFTGIWILAHECGHQALFKSNFTNDTLGFVLHSALLVPYFSWKYTHARHHRYHNHMEKDTAFVPNQKGESTWSMSLAKLNHNAEDAPLVTAAMLAGHQLLGWQTYVMSYASGGTSSTPQQPNGKLLDRSHLNPAASLWTPSQRFYIALSTAGMIATGTALYFVSKSLGFQYLALLYFVPYLWLNNWIIAITYLHHTHRDVPHFDADGWTYVDGALGTVDRPFGFVGKHLFHGIIDYHVIHHLFPSIPFYEAEEATKAIRKELGGRYLTDDTPFWLALWRTFRSCQVVAPVKGTPGILKWE</sequence>
<organism evidence="3 4">
    <name type="scientific">Passalora fulva</name>
    <name type="common">Tomato leaf mold</name>
    <name type="synonym">Cladosporium fulvum</name>
    <dbReference type="NCBI Taxonomy" id="5499"/>
    <lineage>
        <taxon>Eukaryota</taxon>
        <taxon>Fungi</taxon>
        <taxon>Dikarya</taxon>
        <taxon>Ascomycota</taxon>
        <taxon>Pezizomycotina</taxon>
        <taxon>Dothideomycetes</taxon>
        <taxon>Dothideomycetidae</taxon>
        <taxon>Mycosphaerellales</taxon>
        <taxon>Mycosphaerellaceae</taxon>
        <taxon>Fulvia</taxon>
    </lineage>
</organism>
<keyword evidence="1" id="KW-1133">Transmembrane helix</keyword>
<evidence type="ECO:0000313" key="3">
    <source>
        <dbReference type="EMBL" id="UJO16614.1"/>
    </source>
</evidence>
<accession>A0A9Q8LG79</accession>
<dbReference type="EMBL" id="CP090166">
    <property type="protein sequence ID" value="UJO16614.1"/>
    <property type="molecule type" value="Genomic_DNA"/>
</dbReference>
<gene>
    <name evidence="3" type="ORF">CLAFUR5_05071</name>
</gene>
<evidence type="ECO:0000259" key="2">
    <source>
        <dbReference type="Pfam" id="PF00487"/>
    </source>
</evidence>
<dbReference type="GeneID" id="71984949"/>